<keyword evidence="4 12" id="KW-0479">Metal-binding</keyword>
<evidence type="ECO:0000256" key="3">
    <source>
        <dbReference type="ARBA" id="ARBA00012094"/>
    </source>
</evidence>
<evidence type="ECO:0000259" key="14">
    <source>
        <dbReference type="Pfam" id="PF01557"/>
    </source>
</evidence>
<dbReference type="STRING" id="441959.B8MSD5"/>
<dbReference type="GO" id="GO:0006572">
    <property type="term" value="P:L-tyrosine catabolic process"/>
    <property type="evidence" value="ECO:0007669"/>
    <property type="project" value="UniProtKB-UniRule"/>
</dbReference>
<dbReference type="GeneID" id="8100091"/>
<feature type="binding site" evidence="11">
    <location>
        <position position="381"/>
    </location>
    <ligand>
        <name>substrate</name>
    </ligand>
</feature>
<dbReference type="PhylomeDB" id="B8MSD5"/>
<organism evidence="16 17">
    <name type="scientific">Talaromyces stipitatus (strain ATCC 10500 / CBS 375.48 / QM 6759 / NRRL 1006)</name>
    <name type="common">Penicillium stipitatum</name>
    <dbReference type="NCBI Taxonomy" id="441959"/>
    <lineage>
        <taxon>Eukaryota</taxon>
        <taxon>Fungi</taxon>
        <taxon>Dikarya</taxon>
        <taxon>Ascomycota</taxon>
        <taxon>Pezizomycotina</taxon>
        <taxon>Eurotiomycetes</taxon>
        <taxon>Eurotiomycetidae</taxon>
        <taxon>Eurotiales</taxon>
        <taxon>Trichocomaceae</taxon>
        <taxon>Talaromyces</taxon>
        <taxon>Talaromyces sect. Talaromyces</taxon>
    </lineage>
</organism>
<dbReference type="OrthoDB" id="9971669at2759"/>
<evidence type="ECO:0000256" key="13">
    <source>
        <dbReference type="RuleBase" id="RU366008"/>
    </source>
</evidence>
<keyword evidence="9 13" id="KW-0585">Phenylalanine catabolism</keyword>
<dbReference type="Pfam" id="PF09298">
    <property type="entry name" value="FAA_hydrolase_N"/>
    <property type="match status" value="1"/>
</dbReference>
<evidence type="ECO:0000256" key="1">
    <source>
        <dbReference type="ARBA" id="ARBA00004782"/>
    </source>
</evidence>
<dbReference type="OMA" id="CIHELTA"/>
<dbReference type="RefSeq" id="XP_002487976.1">
    <property type="nucleotide sequence ID" value="XM_002487931.1"/>
</dbReference>
<evidence type="ECO:0000256" key="9">
    <source>
        <dbReference type="ARBA" id="ARBA00023232"/>
    </source>
</evidence>
<dbReference type="EC" id="3.7.1.2" evidence="3 13"/>
<dbReference type="GO" id="GO:0016853">
    <property type="term" value="F:isomerase activity"/>
    <property type="evidence" value="ECO:0007669"/>
    <property type="project" value="UniProtKB-KW"/>
</dbReference>
<accession>B8MSD5</accession>
<dbReference type="Gene3D" id="3.90.850.10">
    <property type="entry name" value="Fumarylacetoacetase-like, C-terminal domain"/>
    <property type="match status" value="1"/>
</dbReference>
<keyword evidence="16" id="KW-0413">Isomerase</keyword>
<evidence type="ECO:0000259" key="15">
    <source>
        <dbReference type="Pfam" id="PF09298"/>
    </source>
</evidence>
<keyword evidence="17" id="KW-1185">Reference proteome</keyword>
<feature type="domain" description="Fumarylacetoacetase N-terminal" evidence="15">
    <location>
        <begin position="42"/>
        <end position="148"/>
    </location>
</feature>
<comment type="similarity">
    <text evidence="2 13">Belongs to the FAH family.</text>
</comment>
<keyword evidence="6 12" id="KW-0106">Calcium</keyword>
<dbReference type="GO" id="GO:1902000">
    <property type="term" value="P:homogentisate catabolic process"/>
    <property type="evidence" value="ECO:0007669"/>
    <property type="project" value="TreeGrafter"/>
</dbReference>
<evidence type="ECO:0000313" key="16">
    <source>
        <dbReference type="EMBL" id="EED12322.1"/>
    </source>
</evidence>
<keyword evidence="7 12" id="KW-0460">Magnesium</keyword>
<feature type="binding site" evidence="12">
    <location>
        <position position="156"/>
    </location>
    <ligand>
        <name>Ca(2+)</name>
        <dbReference type="ChEBI" id="CHEBI:29108"/>
    </ligand>
</feature>
<evidence type="ECO:0000256" key="6">
    <source>
        <dbReference type="ARBA" id="ARBA00022837"/>
    </source>
</evidence>
<evidence type="ECO:0000256" key="7">
    <source>
        <dbReference type="ARBA" id="ARBA00022842"/>
    </source>
</evidence>
<dbReference type="InterPro" id="IPR015377">
    <property type="entry name" value="Fumarylacetoacetase_N"/>
</dbReference>
<evidence type="ECO:0000256" key="2">
    <source>
        <dbReference type="ARBA" id="ARBA00010211"/>
    </source>
</evidence>
<reference evidence="17" key="1">
    <citation type="journal article" date="2015" name="Genome Announc.">
        <title>Genome sequence of the AIDS-associated pathogen Penicillium marneffei (ATCC18224) and its near taxonomic relative Talaromyces stipitatus (ATCC10500).</title>
        <authorList>
            <person name="Nierman W.C."/>
            <person name="Fedorova-Abrams N.D."/>
            <person name="Andrianopoulos A."/>
        </authorList>
    </citation>
    <scope>NUCLEOTIDE SEQUENCE [LARGE SCALE GENOMIC DNA]</scope>
    <source>
        <strain evidence="17">ATCC 10500 / CBS 375.48 / QM 6759 / NRRL 1006</strain>
    </source>
</reference>
<name>B8MSD5_TALSN</name>
<dbReference type="Proteomes" id="UP000001745">
    <property type="component" value="Unassembled WGS sequence"/>
</dbReference>
<feature type="binding site" evidence="12">
    <location>
        <position position="260"/>
    </location>
    <ligand>
        <name>Ca(2+)</name>
        <dbReference type="ChEBI" id="CHEBI:29108"/>
    </ligand>
</feature>
<sequence length="455" mass="49564">MSHAHNPVSLQTDTKYKQEQSTVNMVTWPIPISSGSSFTLADLPYGIFSTSHSADKRIGVAIGDFILDLSSIEVSYGFKSIPKDHENGRFIFQYGDLSNFAALPASTRKQLRRELIDWLNDRNSPFFQDATLNKFAFVPMKDATMHLPFKIGGFADFMCSDVHVTNCSRLAGAPIPLNHYAMPIGYNGRASSVVVESVPVHRPYGIIRDRETNEFKFKPSAMMDYEAELGIFISQPVPVGRTITADEAEDHIFGFVVLNDWSARDIQFSEMTPLGPFNGKAFATSISPWVVPLEALESARCTSSSVGLCSGGSSGAVHLSHGKAESTWNIEIEVSVMRNKSPILTTRSNLRDLRWSPGQMVAHLASSGCGLNTGDLLGTGTISSPNDSLTLRTLGCLFELTESGKVPVSKQEGVNLTFLEDGDEVVMTAWTTGGAVSLGTLRSELQTPRDSRPAP</sequence>
<evidence type="ECO:0000313" key="17">
    <source>
        <dbReference type="Proteomes" id="UP000001745"/>
    </source>
</evidence>
<feature type="binding site" evidence="12">
    <location>
        <position position="280"/>
    </location>
    <ligand>
        <name>Mg(2+)</name>
        <dbReference type="ChEBI" id="CHEBI:18420"/>
    </ligand>
</feature>
<proteinExistence type="inferred from homology"/>
<feature type="binding site" evidence="11">
    <location>
        <position position="267"/>
    </location>
    <ligand>
        <name>substrate</name>
    </ligand>
</feature>
<keyword evidence="8 13" id="KW-0828">Tyrosine catabolism</keyword>
<dbReference type="InterPro" id="IPR005959">
    <property type="entry name" value="Fumarylacetoacetase"/>
</dbReference>
<dbReference type="GO" id="GO:0046872">
    <property type="term" value="F:metal ion binding"/>
    <property type="evidence" value="ECO:0007669"/>
    <property type="project" value="UniProtKB-UniRule"/>
</dbReference>
<dbReference type="eggNOG" id="KOG2843">
    <property type="taxonomic scope" value="Eukaryota"/>
</dbReference>
<feature type="active site" description="Proton acceptor" evidence="10">
    <location>
        <position position="163"/>
    </location>
</feature>
<feature type="binding site" evidence="12">
    <location>
        <position position="260"/>
    </location>
    <ligand>
        <name>Mg(2+)</name>
        <dbReference type="ChEBI" id="CHEBI:18420"/>
    </ligand>
</feature>
<evidence type="ECO:0000256" key="4">
    <source>
        <dbReference type="ARBA" id="ARBA00022723"/>
    </source>
</evidence>
<protein>
    <recommendedName>
        <fullName evidence="3 13">Fumarylacetoacetase</fullName>
        <ecNumber evidence="3 13">3.7.1.2</ecNumber>
    </recommendedName>
    <alternativeName>
        <fullName evidence="13">Fumarylacetoacetate hydrolase</fullName>
    </alternativeName>
</protein>
<dbReference type="EMBL" id="EQ962660">
    <property type="protein sequence ID" value="EED12322.1"/>
    <property type="molecule type" value="Genomic_DNA"/>
</dbReference>
<evidence type="ECO:0000256" key="5">
    <source>
        <dbReference type="ARBA" id="ARBA00022801"/>
    </source>
</evidence>
<dbReference type="InterPro" id="IPR036462">
    <property type="entry name" value="Fumarylacetoacetase_N_sf"/>
</dbReference>
<dbReference type="PANTHER" id="PTHR43069:SF5">
    <property type="entry name" value="FUMARYLACETOACETASE"/>
    <property type="match status" value="1"/>
</dbReference>
<comment type="pathway">
    <text evidence="1 13">Amino-acid degradation; L-phenylalanine degradation; acetoacetate and fumarate from L-phenylalanine: step 6/6.</text>
</comment>
<comment type="cofactor">
    <cofactor evidence="13">
        <name>Mg(2+)</name>
        <dbReference type="ChEBI" id="CHEBI:18420"/>
    </cofactor>
    <cofactor evidence="13">
        <name>Ca(2+)</name>
        <dbReference type="ChEBI" id="CHEBI:29108"/>
    </cofactor>
</comment>
<dbReference type="UniPathway" id="UPA00139">
    <property type="reaction ID" value="UER00341"/>
</dbReference>
<feature type="binding site" evidence="12">
    <location>
        <position position="228"/>
    </location>
    <ligand>
        <name>Ca(2+)</name>
        <dbReference type="ChEBI" id="CHEBI:29108"/>
    </ligand>
</feature>
<dbReference type="PANTHER" id="PTHR43069">
    <property type="entry name" value="FUMARYLACETOACETASE"/>
    <property type="match status" value="1"/>
</dbReference>
<dbReference type="Gene3D" id="2.30.30.230">
    <property type="entry name" value="Fumarylacetoacetase, N-terminal domain"/>
    <property type="match status" value="1"/>
</dbReference>
<dbReference type="HOGENOM" id="CLU_026207_2_0_1"/>
<feature type="domain" description="Fumarylacetoacetase-like C-terminal" evidence="14">
    <location>
        <begin position="155"/>
        <end position="443"/>
    </location>
</feature>
<dbReference type="InterPro" id="IPR011234">
    <property type="entry name" value="Fumarylacetoacetase-like_C"/>
</dbReference>
<dbReference type="VEuPathDB" id="FungiDB:TSTA_003790"/>
<dbReference type="SUPFAM" id="SSF63433">
    <property type="entry name" value="Fumarylacetoacetate hydrolase, FAH, N-terminal domain"/>
    <property type="match status" value="1"/>
</dbReference>
<evidence type="ECO:0000256" key="10">
    <source>
        <dbReference type="PIRSR" id="PIRSR605959-1"/>
    </source>
</evidence>
<evidence type="ECO:0000256" key="11">
    <source>
        <dbReference type="PIRSR" id="PIRSR605959-2"/>
    </source>
</evidence>
<dbReference type="AlphaFoldDB" id="B8MSD5"/>
<dbReference type="GO" id="GO:0006559">
    <property type="term" value="P:L-phenylalanine catabolic process"/>
    <property type="evidence" value="ECO:0007669"/>
    <property type="project" value="UniProtKB-UniRule"/>
</dbReference>
<feature type="binding site" evidence="12">
    <location>
        <position position="284"/>
    </location>
    <ligand>
        <name>Mg(2+)</name>
        <dbReference type="ChEBI" id="CHEBI:18420"/>
    </ligand>
</feature>
<keyword evidence="5 13" id="KW-0378">Hydrolase</keyword>
<evidence type="ECO:0000256" key="12">
    <source>
        <dbReference type="PIRSR" id="PIRSR605959-3"/>
    </source>
</evidence>
<dbReference type="GO" id="GO:0004334">
    <property type="term" value="F:fumarylacetoacetase activity"/>
    <property type="evidence" value="ECO:0007669"/>
    <property type="project" value="UniProtKB-UniRule"/>
</dbReference>
<dbReference type="Pfam" id="PF01557">
    <property type="entry name" value="FAA_hydrolase"/>
    <property type="match status" value="1"/>
</dbReference>
<comment type="catalytic activity">
    <reaction evidence="13">
        <text>4-fumarylacetoacetate + H2O = acetoacetate + fumarate + H(+)</text>
        <dbReference type="Rhea" id="RHEA:10244"/>
        <dbReference type="ChEBI" id="CHEBI:13705"/>
        <dbReference type="ChEBI" id="CHEBI:15377"/>
        <dbReference type="ChEBI" id="CHEBI:15378"/>
        <dbReference type="ChEBI" id="CHEBI:18034"/>
        <dbReference type="ChEBI" id="CHEBI:29806"/>
        <dbReference type="EC" id="3.7.1.2"/>
    </reaction>
</comment>
<evidence type="ECO:0000256" key="8">
    <source>
        <dbReference type="ARBA" id="ARBA00022878"/>
    </source>
</evidence>
<dbReference type="InParanoid" id="B8MSD5"/>
<feature type="binding site" evidence="12">
    <location>
        <position position="226"/>
    </location>
    <ligand>
        <name>Ca(2+)</name>
        <dbReference type="ChEBI" id="CHEBI:29108"/>
    </ligand>
</feature>
<gene>
    <name evidence="16" type="ORF">TSTA_003790</name>
</gene>
<dbReference type="InterPro" id="IPR036663">
    <property type="entry name" value="Fumarylacetoacetase_C_sf"/>
</dbReference>
<dbReference type="SUPFAM" id="SSF56529">
    <property type="entry name" value="FAH"/>
    <property type="match status" value="1"/>
</dbReference>